<keyword evidence="4" id="KW-1185">Reference proteome</keyword>
<evidence type="ECO:0000256" key="1">
    <source>
        <dbReference type="PROSITE-ProRule" id="PRU00235"/>
    </source>
</evidence>
<dbReference type="PANTHER" id="PTHR47563">
    <property type="entry name" value="PROTEIN FMP25, MITOCHONDRIAL"/>
    <property type="match status" value="1"/>
</dbReference>
<dbReference type="SUPFAM" id="SSF50985">
    <property type="entry name" value="RCC1/BLIP-II"/>
    <property type="match status" value="1"/>
</dbReference>
<dbReference type="GO" id="GO:0005743">
    <property type="term" value="C:mitochondrial inner membrane"/>
    <property type="evidence" value="ECO:0007669"/>
    <property type="project" value="TreeGrafter"/>
</dbReference>
<dbReference type="InterPro" id="IPR009091">
    <property type="entry name" value="RCC1/BLIP-II"/>
</dbReference>
<dbReference type="AlphaFoldDB" id="A0A9P6TIN9"/>
<gene>
    <name evidence="3" type="ORF">CROQUDRAFT_103330</name>
</gene>
<feature type="repeat" description="RCC1" evidence="1">
    <location>
        <begin position="419"/>
        <end position="477"/>
    </location>
</feature>
<feature type="compositionally biased region" description="Basic and acidic residues" evidence="2">
    <location>
        <begin position="606"/>
        <end position="616"/>
    </location>
</feature>
<reference evidence="3" key="1">
    <citation type="submission" date="2013-11" db="EMBL/GenBank/DDBJ databases">
        <title>Genome sequence of the fusiform rust pathogen reveals effectors for host alternation and coevolution with pine.</title>
        <authorList>
            <consortium name="DOE Joint Genome Institute"/>
            <person name="Smith K."/>
            <person name="Pendleton A."/>
            <person name="Kubisiak T."/>
            <person name="Anderson C."/>
            <person name="Salamov A."/>
            <person name="Aerts A."/>
            <person name="Riley R."/>
            <person name="Clum A."/>
            <person name="Lindquist E."/>
            <person name="Ence D."/>
            <person name="Campbell M."/>
            <person name="Kronenberg Z."/>
            <person name="Feau N."/>
            <person name="Dhillon B."/>
            <person name="Hamelin R."/>
            <person name="Burleigh J."/>
            <person name="Smith J."/>
            <person name="Yandell M."/>
            <person name="Nelson C."/>
            <person name="Grigoriev I."/>
            <person name="Davis J."/>
        </authorList>
    </citation>
    <scope>NUCLEOTIDE SEQUENCE</scope>
    <source>
        <strain evidence="3">G11</strain>
    </source>
</reference>
<dbReference type="GO" id="GO:0034551">
    <property type="term" value="P:mitochondrial respiratory chain complex III assembly"/>
    <property type="evidence" value="ECO:0007669"/>
    <property type="project" value="TreeGrafter"/>
</dbReference>
<sequence>MVCKPCTIPRLVPIRPALVNRPILLQRSGAFRRSRPLSHLTAPETAPRRARLPQIVLATGSGAVVLYWLNLTGSPKIENQEIQGLRSNTNPGTITVSPSSKSHHDDIIEDGVFLWGSNRNGIVAPGSGAEVVKKPTLLPFFREEALRDLVLHEKYAVAVDARGDLYLWGSNIPISEDGRPHKTLGNCDIKQICCTRNKVYALARSGKIYVLPAGVEMGNANQGLTGEFQSSATSDWWPKWLGGSGHANSSSACLNVDPSAKPLAWREKFTSISAGDHHLLAITSKGRTFASPVDFQANNHGQLGVKLVKLNTLSGPSTIPFNPLAMSNEESESKDKLTKRLPPQLSWLSDTTSPIENNSNNEGTTKSVIGEARDIAVDVVPETDVQFSTTLHEVPALRQLTAVQAVCGSRHSLVLTSTGDVLAFGANEFGQLGAGTSLLFPALPAPTEVDLPRSRDYSTTCIGLAAGGDTSYLIVEKQDTKNSRKTVEVLAAGHGQYGGAGNGQWTHQASPVKVKTISGLIEFPTSNDEAGAAGSEKAQTIFPIGIRNISVGKTHVAAVLDNAVSCDGKSFGRDVFLWGQNADCQLGNQKRANVAIPQHISPLPKLNKDNPAKEAGEVVSSGTISPMPHHRLQLTPSKKIAKRQAEETVTAGWGTTAVYWRLLE</sequence>
<dbReference type="Proteomes" id="UP000886653">
    <property type="component" value="Unassembled WGS sequence"/>
</dbReference>
<dbReference type="EMBL" id="MU167210">
    <property type="protein sequence ID" value="KAG0151988.1"/>
    <property type="molecule type" value="Genomic_DNA"/>
</dbReference>
<dbReference type="PROSITE" id="PS50012">
    <property type="entry name" value="RCC1_3"/>
    <property type="match status" value="1"/>
</dbReference>
<feature type="region of interest" description="Disordered" evidence="2">
    <location>
        <begin position="346"/>
        <end position="366"/>
    </location>
</feature>
<protein>
    <submittedName>
        <fullName evidence="3">Uncharacterized protein</fullName>
    </submittedName>
</protein>
<dbReference type="PANTHER" id="PTHR47563:SF1">
    <property type="entry name" value="PROTEIN FMP25, MITOCHONDRIAL"/>
    <property type="match status" value="1"/>
</dbReference>
<dbReference type="Pfam" id="PF00415">
    <property type="entry name" value="RCC1"/>
    <property type="match status" value="1"/>
</dbReference>
<feature type="region of interest" description="Disordered" evidence="2">
    <location>
        <begin position="602"/>
        <end position="630"/>
    </location>
</feature>
<dbReference type="OrthoDB" id="10256179at2759"/>
<name>A0A9P6TIN9_9BASI</name>
<comment type="caution">
    <text evidence="3">The sequence shown here is derived from an EMBL/GenBank/DDBJ whole genome shotgun (WGS) entry which is preliminary data.</text>
</comment>
<dbReference type="Gene3D" id="2.130.10.30">
    <property type="entry name" value="Regulator of chromosome condensation 1/beta-lactamase-inhibitor protein II"/>
    <property type="match status" value="2"/>
</dbReference>
<dbReference type="InterPro" id="IPR053245">
    <property type="entry name" value="MitoProcess-Associated"/>
</dbReference>
<accession>A0A9P6TIN9</accession>
<evidence type="ECO:0000313" key="4">
    <source>
        <dbReference type="Proteomes" id="UP000886653"/>
    </source>
</evidence>
<organism evidence="3 4">
    <name type="scientific">Cronartium quercuum f. sp. fusiforme G11</name>
    <dbReference type="NCBI Taxonomy" id="708437"/>
    <lineage>
        <taxon>Eukaryota</taxon>
        <taxon>Fungi</taxon>
        <taxon>Dikarya</taxon>
        <taxon>Basidiomycota</taxon>
        <taxon>Pucciniomycotina</taxon>
        <taxon>Pucciniomycetes</taxon>
        <taxon>Pucciniales</taxon>
        <taxon>Coleosporiaceae</taxon>
        <taxon>Cronartium</taxon>
    </lineage>
</organism>
<proteinExistence type="predicted"/>
<evidence type="ECO:0000313" key="3">
    <source>
        <dbReference type="EMBL" id="KAG0151988.1"/>
    </source>
</evidence>
<evidence type="ECO:0000256" key="2">
    <source>
        <dbReference type="SAM" id="MobiDB-lite"/>
    </source>
</evidence>
<dbReference type="Pfam" id="PF13540">
    <property type="entry name" value="RCC1_2"/>
    <property type="match status" value="1"/>
</dbReference>
<dbReference type="InterPro" id="IPR000408">
    <property type="entry name" value="Reg_chr_condens"/>
</dbReference>